<dbReference type="AlphaFoldDB" id="A0A9D4VIY2"/>
<dbReference type="Gramene" id="Psat07G0149000-T1">
    <property type="protein sequence ID" value="KAI5384507.1"/>
    <property type="gene ID" value="KIW84_071490"/>
</dbReference>
<dbReference type="EMBL" id="JAMSHJ010000007">
    <property type="protein sequence ID" value="KAI5384507.1"/>
    <property type="molecule type" value="Genomic_DNA"/>
</dbReference>
<accession>A0A9D4VIY2</accession>
<proteinExistence type="predicted"/>
<dbReference type="Proteomes" id="UP001058974">
    <property type="component" value="Chromosome 7"/>
</dbReference>
<feature type="region of interest" description="Disordered" evidence="1">
    <location>
        <begin position="144"/>
        <end position="164"/>
    </location>
</feature>
<organism evidence="2 3">
    <name type="scientific">Pisum sativum</name>
    <name type="common">Garden pea</name>
    <name type="synonym">Lathyrus oleraceus</name>
    <dbReference type="NCBI Taxonomy" id="3888"/>
    <lineage>
        <taxon>Eukaryota</taxon>
        <taxon>Viridiplantae</taxon>
        <taxon>Streptophyta</taxon>
        <taxon>Embryophyta</taxon>
        <taxon>Tracheophyta</taxon>
        <taxon>Spermatophyta</taxon>
        <taxon>Magnoliopsida</taxon>
        <taxon>eudicotyledons</taxon>
        <taxon>Gunneridae</taxon>
        <taxon>Pentapetalae</taxon>
        <taxon>rosids</taxon>
        <taxon>fabids</taxon>
        <taxon>Fabales</taxon>
        <taxon>Fabaceae</taxon>
        <taxon>Papilionoideae</taxon>
        <taxon>50 kb inversion clade</taxon>
        <taxon>NPAAA clade</taxon>
        <taxon>Hologalegina</taxon>
        <taxon>IRL clade</taxon>
        <taxon>Fabeae</taxon>
        <taxon>Lathyrus</taxon>
    </lineage>
</organism>
<gene>
    <name evidence="2" type="ORF">KIW84_071490</name>
</gene>
<sequence>MHLMGNIPLKQGWLAHLDIWHLNISHFSQSGEVIKAWTGEAHPENILYEENSWQIYGAEAVMVHSPTATAIAKSNLVNYSVDIGGIETGCTHDSRLHSKGLDNRWTGMPFTNSCSVNETSAFNTQKLDYNLVYVLSFRELDHQTDQYTEQDPQSKTSTHKGQPTTIFESEEQALQLFEIEHLDAKLAQEVGIEGVPDSEEALVEATYNMP</sequence>
<evidence type="ECO:0000256" key="1">
    <source>
        <dbReference type="SAM" id="MobiDB-lite"/>
    </source>
</evidence>
<reference evidence="2 3" key="1">
    <citation type="journal article" date="2022" name="Nat. Genet.">
        <title>Improved pea reference genome and pan-genome highlight genomic features and evolutionary characteristics.</title>
        <authorList>
            <person name="Yang T."/>
            <person name="Liu R."/>
            <person name="Luo Y."/>
            <person name="Hu S."/>
            <person name="Wang D."/>
            <person name="Wang C."/>
            <person name="Pandey M.K."/>
            <person name="Ge S."/>
            <person name="Xu Q."/>
            <person name="Li N."/>
            <person name="Li G."/>
            <person name="Huang Y."/>
            <person name="Saxena R.K."/>
            <person name="Ji Y."/>
            <person name="Li M."/>
            <person name="Yan X."/>
            <person name="He Y."/>
            <person name="Liu Y."/>
            <person name="Wang X."/>
            <person name="Xiang C."/>
            <person name="Varshney R.K."/>
            <person name="Ding H."/>
            <person name="Gao S."/>
            <person name="Zong X."/>
        </authorList>
    </citation>
    <scope>NUCLEOTIDE SEQUENCE [LARGE SCALE GENOMIC DNA]</scope>
    <source>
        <strain evidence="2 3">cv. Zhongwan 6</strain>
    </source>
</reference>
<evidence type="ECO:0000313" key="2">
    <source>
        <dbReference type="EMBL" id="KAI5384507.1"/>
    </source>
</evidence>
<name>A0A9D4VIY2_PEA</name>
<protein>
    <submittedName>
        <fullName evidence="2">Uncharacterized protein</fullName>
    </submittedName>
</protein>
<keyword evidence="3" id="KW-1185">Reference proteome</keyword>
<feature type="compositionally biased region" description="Polar residues" evidence="1">
    <location>
        <begin position="145"/>
        <end position="164"/>
    </location>
</feature>
<comment type="caution">
    <text evidence="2">The sequence shown here is derived from an EMBL/GenBank/DDBJ whole genome shotgun (WGS) entry which is preliminary data.</text>
</comment>
<evidence type="ECO:0000313" key="3">
    <source>
        <dbReference type="Proteomes" id="UP001058974"/>
    </source>
</evidence>